<name>A0A015K058_RHIIW</name>
<evidence type="ECO:0000313" key="6">
    <source>
        <dbReference type="EMBL" id="EXX52816.1"/>
    </source>
</evidence>
<evidence type="ECO:0000256" key="3">
    <source>
        <dbReference type="ARBA" id="ARBA00022525"/>
    </source>
</evidence>
<dbReference type="PANTHER" id="PTHR34825:SF1">
    <property type="entry name" value="AAA-ATPASE-LIKE DOMAIN-CONTAINING PROTEIN"/>
    <property type="match status" value="1"/>
</dbReference>
<evidence type="ECO:0000313" key="7">
    <source>
        <dbReference type="Proteomes" id="UP000022910"/>
    </source>
</evidence>
<dbReference type="PANTHER" id="PTHR34825">
    <property type="entry name" value="CONSERVED PROTEIN, WITH A WEAK D-GALACTARATE DEHYDRATASE/ALTRONATE HYDROLASE DOMAIN"/>
    <property type="match status" value="1"/>
</dbReference>
<organism evidence="6 7">
    <name type="scientific">Rhizophagus irregularis (strain DAOM 197198w)</name>
    <name type="common">Glomus intraradices</name>
    <dbReference type="NCBI Taxonomy" id="1432141"/>
    <lineage>
        <taxon>Eukaryota</taxon>
        <taxon>Fungi</taxon>
        <taxon>Fungi incertae sedis</taxon>
        <taxon>Mucoromycota</taxon>
        <taxon>Glomeromycotina</taxon>
        <taxon>Glomeromycetes</taxon>
        <taxon>Glomerales</taxon>
        <taxon>Glomeraceae</taxon>
        <taxon>Rhizophagus</taxon>
    </lineage>
</organism>
<gene>
    <name evidence="6" type="ORF">RirG_249700</name>
</gene>
<dbReference type="GO" id="GO:0005576">
    <property type="term" value="C:extracellular region"/>
    <property type="evidence" value="ECO:0007669"/>
    <property type="project" value="UniProtKB-SubCell"/>
</dbReference>
<dbReference type="Pfam" id="PF20147">
    <property type="entry name" value="Crinkler"/>
    <property type="match status" value="1"/>
</dbReference>
<dbReference type="OrthoDB" id="2371274at2759"/>
<dbReference type="GO" id="GO:0043657">
    <property type="term" value="C:host cell"/>
    <property type="evidence" value="ECO:0007669"/>
    <property type="project" value="UniProtKB-SubCell"/>
</dbReference>
<sequence>MMLSLNCLILGQASKKSLTENIGETYEDDSGVVIEFSKFTVCNFKEKLFRREEVKVIVQNTGKMDLWKVDGKKVNEEENNLKEFTESDIKDKLGGEKMIPQFPLEDYFKAKETNIRDIHVFIVSTSTAPIFCAEHNANLHFPAQDVPSMTWKEQSEAFKSGLNEPPIIIDNGVYSLDESEFKKFVTSGTFVDKSLFIMEFMIFGQRANLVTRPRRFRKSTNLSMLETFLSTDYPPLNYIPDLKTSLFGKLKVAKFEWFAKLNYKQWPVIHISFKDLGSESWELMLGKIKERISDLYGKHQYLIDILPEYNKKDFVAVLDRETTGVALWSNALSCLARYLNECFGKSSVILIDEYDWPMENSRGFYDKSDDFFRTMYSSIAKENRNVDKILFVGTFPLRQSSFLSGLNNVVAYPMHERPNHSGRAIFSDTFGFTEEEIKHLLEKKHQNKKLKELRLYYNGYRTSTGVHIYNPHSVISCLEKNEIDNYWINSGSATTFVEILKKCESGVKDRLHNIIYSHFFCQDQDVIESVGQDESVVSLDVVLVPYLRYNDLTKPEINSLLIPNREVACQWILWIFEVIGMEYTKTNEIYESLFKKDIVTFCNKFPLLYMELMSCFDIAGLKKGKLHETWYHIFVLGTLAMYHGVEYRVESNREAGDGRPDVRIIPINQNKTDSITYEFKRTENEDSDIMKHATKVALDQIFDKCYRMSLPNHVKEIVEVGIAFCDKVAFVSARCLKRKKEIITKNEDWEVVSEWETGKVE</sequence>
<reference evidence="6 7" key="1">
    <citation type="submission" date="2014-02" db="EMBL/GenBank/DDBJ databases">
        <title>Single nucleus genome sequencing reveals high similarity among nuclei of an endomycorrhizal fungus.</title>
        <authorList>
            <person name="Lin K."/>
            <person name="Geurts R."/>
            <person name="Zhang Z."/>
            <person name="Limpens E."/>
            <person name="Saunders D.G."/>
            <person name="Mu D."/>
            <person name="Pang E."/>
            <person name="Cao H."/>
            <person name="Cha H."/>
            <person name="Lin T."/>
            <person name="Zhou Q."/>
            <person name="Shang Y."/>
            <person name="Li Y."/>
            <person name="Ivanov S."/>
            <person name="Sharma T."/>
            <person name="Velzen R.V."/>
            <person name="Ruijter N.D."/>
            <person name="Aanen D.K."/>
            <person name="Win J."/>
            <person name="Kamoun S."/>
            <person name="Bisseling T."/>
            <person name="Huang S."/>
        </authorList>
    </citation>
    <scope>NUCLEOTIDE SEQUENCE [LARGE SCALE GENOMIC DNA]</scope>
    <source>
        <strain evidence="7">DAOM197198w</strain>
    </source>
</reference>
<proteinExistence type="predicted"/>
<dbReference type="AlphaFoldDB" id="A0A015K058"/>
<comment type="caution">
    <text evidence="6">The sequence shown here is derived from an EMBL/GenBank/DDBJ whole genome shotgun (WGS) entry which is preliminary data.</text>
</comment>
<dbReference type="Pfam" id="PF09820">
    <property type="entry name" value="AAA-ATPase_like"/>
    <property type="match status" value="1"/>
</dbReference>
<dbReference type="EMBL" id="JEMT01029192">
    <property type="protein sequence ID" value="EXX52816.1"/>
    <property type="molecule type" value="Genomic_DNA"/>
</dbReference>
<dbReference type="InterPro" id="IPR012547">
    <property type="entry name" value="PDDEXK_9"/>
</dbReference>
<dbReference type="InterPro" id="IPR045379">
    <property type="entry name" value="Crinkler_N"/>
</dbReference>
<accession>A0A015K058</accession>
<evidence type="ECO:0000259" key="5">
    <source>
        <dbReference type="Pfam" id="PF20147"/>
    </source>
</evidence>
<dbReference type="HOGENOM" id="CLU_021114_1_2_1"/>
<keyword evidence="3" id="KW-0964">Secreted</keyword>
<evidence type="ECO:0000259" key="4">
    <source>
        <dbReference type="Pfam" id="PF09820"/>
    </source>
</evidence>
<dbReference type="InterPro" id="IPR018631">
    <property type="entry name" value="AAA-ATPase-like_dom"/>
</dbReference>
<keyword evidence="7" id="KW-1185">Reference proteome</keyword>
<protein>
    <submittedName>
        <fullName evidence="6">Uncharacterized protein</fullName>
    </submittedName>
</protein>
<dbReference type="SUPFAM" id="SSF52540">
    <property type="entry name" value="P-loop containing nucleoside triphosphate hydrolases"/>
    <property type="match status" value="1"/>
</dbReference>
<feature type="domain" description="AAA-ATPase-like" evidence="4">
    <location>
        <begin position="180"/>
        <end position="400"/>
    </location>
</feature>
<dbReference type="InterPro" id="IPR027417">
    <property type="entry name" value="P-loop_NTPase"/>
</dbReference>
<evidence type="ECO:0000256" key="1">
    <source>
        <dbReference type="ARBA" id="ARBA00004340"/>
    </source>
</evidence>
<dbReference type="Pfam" id="PF08011">
    <property type="entry name" value="PDDEXK_9"/>
    <property type="match status" value="1"/>
</dbReference>
<comment type="subcellular location">
    <subcellularLocation>
        <location evidence="1">Host cell</location>
    </subcellularLocation>
    <subcellularLocation>
        <location evidence="2">Secreted</location>
    </subcellularLocation>
</comment>
<evidence type="ECO:0000256" key="2">
    <source>
        <dbReference type="ARBA" id="ARBA00004613"/>
    </source>
</evidence>
<dbReference type="STRING" id="1432141.A0A015K058"/>
<feature type="domain" description="Crinkler effector protein N-terminal" evidence="5">
    <location>
        <begin position="3"/>
        <end position="122"/>
    </location>
</feature>
<dbReference type="Proteomes" id="UP000022910">
    <property type="component" value="Unassembled WGS sequence"/>
</dbReference>